<proteinExistence type="predicted"/>
<feature type="signal peptide" evidence="2">
    <location>
        <begin position="1"/>
        <end position="26"/>
    </location>
</feature>
<dbReference type="Proteomes" id="UP000064967">
    <property type="component" value="Chromosome"/>
</dbReference>
<dbReference type="KEGG" id="llu:AKJ09_03402"/>
<dbReference type="EMBL" id="CP012333">
    <property type="protein sequence ID" value="AKU96738.1"/>
    <property type="molecule type" value="Genomic_DNA"/>
</dbReference>
<protein>
    <recommendedName>
        <fullName evidence="5">Flagellar hook-length control protein FliK</fullName>
    </recommendedName>
</protein>
<dbReference type="AlphaFoldDB" id="A0A0K1PT80"/>
<evidence type="ECO:0008006" key="5">
    <source>
        <dbReference type="Google" id="ProtNLM"/>
    </source>
</evidence>
<organism evidence="3 4">
    <name type="scientific">Labilithrix luteola</name>
    <dbReference type="NCBI Taxonomy" id="1391654"/>
    <lineage>
        <taxon>Bacteria</taxon>
        <taxon>Pseudomonadati</taxon>
        <taxon>Myxococcota</taxon>
        <taxon>Polyangia</taxon>
        <taxon>Polyangiales</taxon>
        <taxon>Labilitrichaceae</taxon>
        <taxon>Labilithrix</taxon>
    </lineage>
</organism>
<keyword evidence="2" id="KW-0732">Signal</keyword>
<dbReference type="RefSeq" id="WP_146647982.1">
    <property type="nucleotide sequence ID" value="NZ_CP012333.1"/>
</dbReference>
<gene>
    <name evidence="3" type="ORF">AKJ09_03402</name>
</gene>
<name>A0A0K1PT80_9BACT</name>
<feature type="compositionally biased region" description="Basic and acidic residues" evidence="1">
    <location>
        <begin position="150"/>
        <end position="165"/>
    </location>
</feature>
<evidence type="ECO:0000256" key="2">
    <source>
        <dbReference type="SAM" id="SignalP"/>
    </source>
</evidence>
<accession>A0A0K1PT80</accession>
<feature type="chain" id="PRO_5005466318" description="Flagellar hook-length control protein FliK" evidence="2">
    <location>
        <begin position="27"/>
        <end position="354"/>
    </location>
</feature>
<evidence type="ECO:0000313" key="4">
    <source>
        <dbReference type="Proteomes" id="UP000064967"/>
    </source>
</evidence>
<keyword evidence="4" id="KW-1185">Reference proteome</keyword>
<feature type="region of interest" description="Disordered" evidence="1">
    <location>
        <begin position="130"/>
        <end position="169"/>
    </location>
</feature>
<reference evidence="3 4" key="1">
    <citation type="submission" date="2015-08" db="EMBL/GenBank/DDBJ databases">
        <authorList>
            <person name="Babu N.S."/>
            <person name="Beckwith C.J."/>
            <person name="Beseler K.G."/>
            <person name="Brison A."/>
            <person name="Carone J.V."/>
            <person name="Caskin T.P."/>
            <person name="Diamond M."/>
            <person name="Durham M.E."/>
            <person name="Foxe J.M."/>
            <person name="Go M."/>
            <person name="Henderson B.A."/>
            <person name="Jones I.B."/>
            <person name="McGettigan J.A."/>
            <person name="Micheletti S.J."/>
            <person name="Nasrallah M.E."/>
            <person name="Ortiz D."/>
            <person name="Piller C.R."/>
            <person name="Privatt S.R."/>
            <person name="Schneider S.L."/>
            <person name="Sharp S."/>
            <person name="Smith T.C."/>
            <person name="Stanton J.D."/>
            <person name="Ullery H.E."/>
            <person name="Wilson R.J."/>
            <person name="Serrano M.G."/>
            <person name="Buck G."/>
            <person name="Lee V."/>
            <person name="Wang Y."/>
            <person name="Carvalho R."/>
            <person name="Voegtly L."/>
            <person name="Shi R."/>
            <person name="Duckworth R."/>
            <person name="Johnson A."/>
            <person name="Loviza R."/>
            <person name="Walstead R."/>
            <person name="Shah Z."/>
            <person name="Kiflezghi M."/>
            <person name="Wade K."/>
            <person name="Ball S.L."/>
            <person name="Bradley K.W."/>
            <person name="Asai D.J."/>
            <person name="Bowman C.A."/>
            <person name="Russell D.A."/>
            <person name="Pope W.H."/>
            <person name="Jacobs-Sera D."/>
            <person name="Hendrix R.W."/>
            <person name="Hatfull G.F."/>
        </authorList>
    </citation>
    <scope>NUCLEOTIDE SEQUENCE [LARGE SCALE GENOMIC DNA]</scope>
    <source>
        <strain evidence="3 4">DSM 27648</strain>
    </source>
</reference>
<evidence type="ECO:0000313" key="3">
    <source>
        <dbReference type="EMBL" id="AKU96738.1"/>
    </source>
</evidence>
<dbReference type="STRING" id="1391654.AKJ09_03402"/>
<evidence type="ECO:0000256" key="1">
    <source>
        <dbReference type="SAM" id="MobiDB-lite"/>
    </source>
</evidence>
<sequence length="354" mass="36772">MRSSPGKWLAGAIGVAIAVATAPALAAGERVVVATPPADPLADRVQKELQAIGLDPQLAVETRGCTRSAVLKLAHRAHAKAVVSLEEKSLCVWILHAGSLGLEEVIGRGADDDAGTDDLAVRVAEITRANLSSAEEERQPPPPPQPVFDPQEKVEEDKPPPKPEVPRVPTFLVGAGVGRMIGGASREGVRGPIQSIAGMSLSLDAALRISQFLAFTARAEIAVGTPTIPAFVNAGGDGSTIAIEGIHVDPSLFAFGLNVPLARVDSLVIPRLGAGVGFSWLHAQAGSNSTDIFSPAVYGDIALSLRVYGPLRAAVSGLLGATGHRMVALTEGTEIANWGQPFGAVDLRAEWVFE</sequence>